<evidence type="ECO:0000313" key="1">
    <source>
        <dbReference type="EMBL" id="MCU6794971.1"/>
    </source>
</evidence>
<accession>A0ABT2UJZ9</accession>
<name>A0ABT2UJZ9_9BACL</name>
<keyword evidence="2" id="KW-1185">Reference proteome</keyword>
<dbReference type="EMBL" id="JAOQIO010000089">
    <property type="protein sequence ID" value="MCU6794971.1"/>
    <property type="molecule type" value="Genomic_DNA"/>
</dbReference>
<protein>
    <submittedName>
        <fullName evidence="1">Uncharacterized protein</fullName>
    </submittedName>
</protein>
<gene>
    <name evidence="1" type="ORF">OB236_22955</name>
</gene>
<reference evidence="1 2" key="1">
    <citation type="submission" date="2022-09" db="EMBL/GenBank/DDBJ databases">
        <authorList>
            <person name="Han X.L."/>
            <person name="Wang Q."/>
            <person name="Lu T."/>
        </authorList>
    </citation>
    <scope>NUCLEOTIDE SEQUENCE [LARGE SCALE GENOMIC DNA]</scope>
    <source>
        <strain evidence="1 2">WQ 127069</strain>
    </source>
</reference>
<proteinExistence type="predicted"/>
<sequence>MESLRAVFEVVFPPLSLIHGTRLQQRLQLHTHVLANAPKYGFRKAPNMPSPKQV</sequence>
<dbReference type="Proteomes" id="UP001652445">
    <property type="component" value="Unassembled WGS sequence"/>
</dbReference>
<comment type="caution">
    <text evidence="1">The sequence shown here is derived from an EMBL/GenBank/DDBJ whole genome shotgun (WGS) entry which is preliminary data.</text>
</comment>
<organism evidence="1 2">
    <name type="scientific">Paenibacillus baimaensis</name>
    <dbReference type="NCBI Taxonomy" id="2982185"/>
    <lineage>
        <taxon>Bacteria</taxon>
        <taxon>Bacillati</taxon>
        <taxon>Bacillota</taxon>
        <taxon>Bacilli</taxon>
        <taxon>Bacillales</taxon>
        <taxon>Paenibacillaceae</taxon>
        <taxon>Paenibacillus</taxon>
    </lineage>
</organism>
<evidence type="ECO:0000313" key="2">
    <source>
        <dbReference type="Proteomes" id="UP001652445"/>
    </source>
</evidence>